<feature type="transmembrane region" description="Helical" evidence="1">
    <location>
        <begin position="163"/>
        <end position="178"/>
    </location>
</feature>
<name>A0A369BEK7_9FIRM</name>
<gene>
    <name evidence="3" type="ORF">DFR58_10259</name>
</gene>
<reference evidence="3 4" key="1">
    <citation type="submission" date="2018-07" db="EMBL/GenBank/DDBJ databases">
        <title>Genomic Encyclopedia of Type Strains, Phase IV (KMG-IV): sequencing the most valuable type-strain genomes for metagenomic binning, comparative biology and taxonomic classification.</title>
        <authorList>
            <person name="Goeker M."/>
        </authorList>
    </citation>
    <scope>NUCLEOTIDE SEQUENCE [LARGE SCALE GENOMIC DNA]</scope>
    <source>
        <strain evidence="3 4">DSM 27016</strain>
    </source>
</reference>
<dbReference type="PANTHER" id="PTHR42736:SF1">
    <property type="entry name" value="PROTEIN-GLUTAMINE GAMMA-GLUTAMYLTRANSFERASE"/>
    <property type="match status" value="1"/>
</dbReference>
<sequence length="869" mass="99371">MVDLKKLLGKLADFALSSLFSFSIIYALTTSLLFDYSPYVLLPFIFLMSCLFGLVFLNKISKIISAGMLVTLPAVFIIYLVSSHRLNALLVQISLFSSWIFDYTHGMDVINPVYMPYLTLLICIPITLLIFIFTVKRFNFFMLLAGGLSVYVIQWIYDIFVSYNSFYLFISLMLLYYLKHIYTGKYAGAAGQHVSSSYFSILIFPVCAITVLLSISLPASSKPLEIKWLDKGVNSVFNFFSNSFSRYSSFEYFSIKSSGFGQRSDRLGGKVTLDNTLVMKVKSPRVVYLKGACREIYTGSSWLDLKKDQSPVNSEDIRKKYSDFNEAYILLTNSTSFMDNYFYMDNIEVSYNNLMTKSIFTPLKTSSLSFPGKKAAQIFVDHNGIVSGSQVSDKDMSYTLTAYTVKSTDRELQDILRKSRTRMYEEILSRTELLNDYIFRKYSNDYKAFKAGDSTQTQNIEVDLNYSLSLADLEHMLDADTSDPSSMISSQTLKRQLNYYARRSLIPRMRVGVIGILDYRRLQALKEMSDAVYDRYLQLPENLPERVKALALEISSPYLNNYDRVKAIEEYLSSNYIYTLSPKPMPRDRDFVDSFLFESQEGYCTYYATAMAVLVRSLGIPARYVEGFILPPQADENSVYRVTNEQAHAWVEVYFDGFGWLPFEPTAPFRSAFYSDTGSNAVYSGDMTSDPSYEDYMKRIMGYDQSSSVIDPGVMDTASEVNDEAPPYMLYSIVGISALLILAFAIVVAINAVRLKFKMFKARRLPPREGIVELYRYYMSILALCGYAISPGETPSQYSQRIDKYIILAKPHSFIEVTKKFIISRYSTLNITDEDKLLVQSFHQPLIREAKKDLGKLKFFMLRHLMGKL</sequence>
<proteinExistence type="predicted"/>
<dbReference type="SMART" id="SM00460">
    <property type="entry name" value="TGc"/>
    <property type="match status" value="1"/>
</dbReference>
<dbReference type="InterPro" id="IPR052901">
    <property type="entry name" value="Bact_TGase-like"/>
</dbReference>
<dbReference type="Proteomes" id="UP000253034">
    <property type="component" value="Unassembled WGS sequence"/>
</dbReference>
<dbReference type="PANTHER" id="PTHR42736">
    <property type="entry name" value="PROTEIN-GLUTAMINE GAMMA-GLUTAMYLTRANSFERASE"/>
    <property type="match status" value="1"/>
</dbReference>
<dbReference type="AlphaFoldDB" id="A0A369BEK7"/>
<dbReference type="Gene3D" id="3.10.620.30">
    <property type="match status" value="1"/>
</dbReference>
<feature type="transmembrane region" description="Helical" evidence="1">
    <location>
        <begin position="140"/>
        <end position="157"/>
    </location>
</feature>
<dbReference type="SUPFAM" id="SSF54001">
    <property type="entry name" value="Cysteine proteinases"/>
    <property type="match status" value="1"/>
</dbReference>
<keyword evidence="1" id="KW-0472">Membrane</keyword>
<feature type="transmembrane region" description="Helical" evidence="1">
    <location>
        <begin position="728"/>
        <end position="753"/>
    </location>
</feature>
<keyword evidence="1" id="KW-1133">Transmembrane helix</keyword>
<dbReference type="Pfam" id="PF01841">
    <property type="entry name" value="Transglut_core"/>
    <property type="match status" value="1"/>
</dbReference>
<dbReference type="EMBL" id="QPJT01000002">
    <property type="protein sequence ID" value="RCX19990.1"/>
    <property type="molecule type" value="Genomic_DNA"/>
</dbReference>
<feature type="domain" description="Transglutaminase-like" evidence="2">
    <location>
        <begin position="596"/>
        <end position="667"/>
    </location>
</feature>
<protein>
    <submittedName>
        <fullName evidence="3">Transglutaminase superfamily protein</fullName>
    </submittedName>
</protein>
<keyword evidence="4" id="KW-1185">Reference proteome</keyword>
<dbReference type="InterPro" id="IPR038765">
    <property type="entry name" value="Papain-like_cys_pep_sf"/>
</dbReference>
<feature type="transmembrane region" description="Helical" evidence="1">
    <location>
        <begin position="114"/>
        <end position="133"/>
    </location>
</feature>
<dbReference type="RefSeq" id="WP_207659094.1">
    <property type="nucleotide sequence ID" value="NZ_QPJT01000002.1"/>
</dbReference>
<evidence type="ECO:0000313" key="4">
    <source>
        <dbReference type="Proteomes" id="UP000253034"/>
    </source>
</evidence>
<evidence type="ECO:0000259" key="2">
    <source>
        <dbReference type="SMART" id="SM00460"/>
    </source>
</evidence>
<comment type="caution">
    <text evidence="3">The sequence shown here is derived from an EMBL/GenBank/DDBJ whole genome shotgun (WGS) entry which is preliminary data.</text>
</comment>
<accession>A0A369BEK7</accession>
<feature type="transmembrane region" description="Helical" evidence="1">
    <location>
        <begin position="40"/>
        <end position="57"/>
    </location>
</feature>
<keyword evidence="1" id="KW-0812">Transmembrane</keyword>
<evidence type="ECO:0000256" key="1">
    <source>
        <dbReference type="SAM" id="Phobius"/>
    </source>
</evidence>
<dbReference type="InterPro" id="IPR002931">
    <property type="entry name" value="Transglutaminase-like"/>
</dbReference>
<evidence type="ECO:0000313" key="3">
    <source>
        <dbReference type="EMBL" id="RCX19990.1"/>
    </source>
</evidence>
<feature type="transmembrane region" description="Helical" evidence="1">
    <location>
        <begin position="12"/>
        <end position="34"/>
    </location>
</feature>
<feature type="transmembrane region" description="Helical" evidence="1">
    <location>
        <begin position="64"/>
        <end position="82"/>
    </location>
</feature>
<organism evidence="3 4">
    <name type="scientific">Anaerobacterium chartisolvens</name>
    <dbReference type="NCBI Taxonomy" id="1297424"/>
    <lineage>
        <taxon>Bacteria</taxon>
        <taxon>Bacillati</taxon>
        <taxon>Bacillota</taxon>
        <taxon>Clostridia</taxon>
        <taxon>Eubacteriales</taxon>
        <taxon>Oscillospiraceae</taxon>
        <taxon>Anaerobacterium</taxon>
    </lineage>
</organism>
<feature type="transmembrane region" description="Helical" evidence="1">
    <location>
        <begin position="198"/>
        <end position="217"/>
    </location>
</feature>